<dbReference type="GO" id="GO:0000166">
    <property type="term" value="F:nucleotide binding"/>
    <property type="evidence" value="ECO:0007669"/>
    <property type="project" value="InterPro"/>
</dbReference>
<dbReference type="PANTHER" id="PTHR43054">
    <property type="match status" value="1"/>
</dbReference>
<dbReference type="PANTHER" id="PTHR43054:SF1">
    <property type="entry name" value="SCYLLO-INOSITOL 2-DEHYDROGENASE (NADP(+)) IOLU"/>
    <property type="match status" value="1"/>
</dbReference>
<dbReference type="PATRIC" id="fig|74704.6.peg.1268"/>
<feature type="domain" description="Gfo/Idh/MocA-like oxidoreductase N-terminal" evidence="1">
    <location>
        <begin position="1"/>
        <end position="119"/>
    </location>
</feature>
<dbReference type="Gene3D" id="3.40.50.720">
    <property type="entry name" value="NAD(P)-binding Rossmann-like Domain"/>
    <property type="match status" value="1"/>
</dbReference>
<name>A0A0M2NZ93_STACC</name>
<reference evidence="3 4" key="1">
    <citation type="submission" date="2015-03" db="EMBL/GenBank/DDBJ databases">
        <title>Genome Assembly of Staphylococcus cohnii subsp. cohnii strain G22B2.</title>
        <authorList>
            <person name="Nair G."/>
            <person name="Kaur G."/>
            <person name="Khatri I."/>
            <person name="Singh N.K."/>
            <person name="Sathyabama S."/>
            <person name="Maurya S.K."/>
            <person name="Subramanian S."/>
            <person name="Agrewala J.N."/>
            <person name="Mayilraj S."/>
        </authorList>
    </citation>
    <scope>NUCLEOTIDE SEQUENCE [LARGE SCALE GENOMIC DNA]</scope>
    <source>
        <strain evidence="3 4">G22B2</strain>
    </source>
</reference>
<dbReference type="SUPFAM" id="SSF55347">
    <property type="entry name" value="Glyceraldehyde-3-phosphate dehydrogenase-like, C-terminal domain"/>
    <property type="match status" value="1"/>
</dbReference>
<evidence type="ECO:0000259" key="1">
    <source>
        <dbReference type="Pfam" id="PF01408"/>
    </source>
</evidence>
<dbReference type="InterPro" id="IPR000683">
    <property type="entry name" value="Gfo/Idh/MocA-like_OxRdtase_N"/>
</dbReference>
<comment type="caution">
    <text evidence="3">The sequence shown here is derived from an EMBL/GenBank/DDBJ whole genome shotgun (WGS) entry which is preliminary data.</text>
</comment>
<dbReference type="Proteomes" id="UP000034455">
    <property type="component" value="Unassembled WGS sequence"/>
</dbReference>
<protein>
    <submittedName>
        <fullName evidence="3">NAD-dependent oxidoreductase</fullName>
    </submittedName>
</protein>
<dbReference type="InterPro" id="IPR036291">
    <property type="entry name" value="NAD(P)-bd_dom_sf"/>
</dbReference>
<evidence type="ECO:0000313" key="3">
    <source>
        <dbReference type="EMBL" id="KKI65277.1"/>
    </source>
</evidence>
<proteinExistence type="predicted"/>
<dbReference type="EMBL" id="LAKJ01000002">
    <property type="protein sequence ID" value="KKI65277.1"/>
    <property type="molecule type" value="Genomic_DNA"/>
</dbReference>
<evidence type="ECO:0000313" key="4">
    <source>
        <dbReference type="Proteomes" id="UP000034455"/>
    </source>
</evidence>
<accession>A0A0M2NZ93</accession>
<feature type="domain" description="GFO/IDH/MocA-like oxidoreductase" evidence="2">
    <location>
        <begin position="155"/>
        <end position="247"/>
    </location>
</feature>
<dbReference type="RefSeq" id="WP_019469137.1">
    <property type="nucleotide sequence ID" value="NZ_LAKJ01000002.1"/>
</dbReference>
<dbReference type="Pfam" id="PF22725">
    <property type="entry name" value="GFO_IDH_MocA_C3"/>
    <property type="match status" value="1"/>
</dbReference>
<evidence type="ECO:0000259" key="2">
    <source>
        <dbReference type="Pfam" id="PF22725"/>
    </source>
</evidence>
<dbReference type="SUPFAM" id="SSF51735">
    <property type="entry name" value="NAD(P)-binding Rossmann-fold domains"/>
    <property type="match status" value="1"/>
</dbReference>
<dbReference type="Pfam" id="PF01408">
    <property type="entry name" value="GFO_IDH_MocA"/>
    <property type="match status" value="1"/>
</dbReference>
<dbReference type="Gene3D" id="3.30.360.10">
    <property type="entry name" value="Dihydrodipicolinate Reductase, domain 2"/>
    <property type="match status" value="1"/>
</dbReference>
<sequence>MNIGVVGAGKIVKEALPVMSEVPEIHIQSIVTTGRNPENVAQLHKQFDIKQVYEDYQAFIEDEKIDTVYLAVPNHLHFEYARKAIAQKKHVICEKPFTLTAEELITLKDLAEKQNVIIIEAITNLYLSNYDVLKQSIPEIGNCKIAQFNYSQYSSRFDDFKNDIIQPAFDPSKGGGALMDINVYNIHLAIGLFGKPNKVTYFVNIEKNIDTSGILQLEYEDMKVVCIGAKDSSSDNQSYIQGDKATINLKGPTNELNAFELKYHTGGTQYYQVNAHKHRMYEEFVKIEKVIREQNTIFATRQLEHSIHVLDVLEQALTSANLSIGPSIK</sequence>
<dbReference type="AlphaFoldDB" id="A0A0M2NZ93"/>
<organism evidence="3 4">
    <name type="scientific">Staphylococcus cohnii subsp. cohnii</name>
    <dbReference type="NCBI Taxonomy" id="74704"/>
    <lineage>
        <taxon>Bacteria</taxon>
        <taxon>Bacillati</taxon>
        <taxon>Bacillota</taxon>
        <taxon>Bacilli</taxon>
        <taxon>Bacillales</taxon>
        <taxon>Staphylococcaceae</taxon>
        <taxon>Staphylococcus</taxon>
        <taxon>Staphylococcus cohnii species complex</taxon>
    </lineage>
</organism>
<gene>
    <name evidence="3" type="ORF">UF66_1234</name>
</gene>
<dbReference type="InterPro" id="IPR055170">
    <property type="entry name" value="GFO_IDH_MocA-like_dom"/>
</dbReference>